<sequence>MGVRGSERSIACAGKVVDVKSEGIADVSRQLRENLGEIGGNTERSDLGRQDVFMEFCILGEDNLPRILMMYFANTPSSLSNYFPTVLCNIRKFKRTVINQNLLYAIPDSRRNGLRPLNSTDFDDMIRSGAVFAQNFQKDDPVLDLIDQNLLGRSPRSVVPGGWC</sequence>
<reference evidence="6 7" key="1">
    <citation type="submission" date="2024-08" db="EMBL/GenBank/DDBJ databases">
        <title>Insights into the chromosomal genome structure of Flemingia macrophylla.</title>
        <authorList>
            <person name="Ding Y."/>
            <person name="Zhao Y."/>
            <person name="Bi W."/>
            <person name="Wu M."/>
            <person name="Zhao G."/>
            <person name="Gong Y."/>
            <person name="Li W."/>
            <person name="Zhang P."/>
        </authorList>
    </citation>
    <scope>NUCLEOTIDE SEQUENCE [LARGE SCALE GENOMIC DNA]</scope>
    <source>
        <strain evidence="6">DYQJB</strain>
        <tissue evidence="6">Leaf</tissue>
    </source>
</reference>
<proteinExistence type="predicted"/>
<dbReference type="GO" id="GO:0016757">
    <property type="term" value="F:glycosyltransferase activity"/>
    <property type="evidence" value="ECO:0007669"/>
    <property type="project" value="UniProtKB-KW"/>
</dbReference>
<dbReference type="InterPro" id="IPR044610">
    <property type="entry name" value="GLCAT14A/B/C"/>
</dbReference>
<dbReference type="InterPro" id="IPR003406">
    <property type="entry name" value="Glyco_trans_14"/>
</dbReference>
<comment type="subcellular location">
    <subcellularLocation>
        <location evidence="1">Membrane</location>
        <topology evidence="1">Single-pass type II membrane protein</topology>
    </subcellularLocation>
</comment>
<dbReference type="Pfam" id="PF02485">
    <property type="entry name" value="Branch"/>
    <property type="match status" value="1"/>
</dbReference>
<dbReference type="Proteomes" id="UP001603857">
    <property type="component" value="Unassembled WGS sequence"/>
</dbReference>
<organism evidence="6 7">
    <name type="scientific">Flemingia macrophylla</name>
    <dbReference type="NCBI Taxonomy" id="520843"/>
    <lineage>
        <taxon>Eukaryota</taxon>
        <taxon>Viridiplantae</taxon>
        <taxon>Streptophyta</taxon>
        <taxon>Embryophyta</taxon>
        <taxon>Tracheophyta</taxon>
        <taxon>Spermatophyta</taxon>
        <taxon>Magnoliopsida</taxon>
        <taxon>eudicotyledons</taxon>
        <taxon>Gunneridae</taxon>
        <taxon>Pentapetalae</taxon>
        <taxon>rosids</taxon>
        <taxon>fabids</taxon>
        <taxon>Fabales</taxon>
        <taxon>Fabaceae</taxon>
        <taxon>Papilionoideae</taxon>
        <taxon>50 kb inversion clade</taxon>
        <taxon>NPAAA clade</taxon>
        <taxon>indigoferoid/millettioid clade</taxon>
        <taxon>Phaseoleae</taxon>
        <taxon>Flemingia</taxon>
    </lineage>
</organism>
<evidence type="ECO:0000256" key="1">
    <source>
        <dbReference type="ARBA" id="ARBA00004606"/>
    </source>
</evidence>
<gene>
    <name evidence="6" type="ORF">Fmac_025635</name>
</gene>
<evidence type="ECO:0000256" key="5">
    <source>
        <dbReference type="ARBA" id="ARBA00023180"/>
    </source>
</evidence>
<dbReference type="PANTHER" id="PTHR45719">
    <property type="entry name" value="GLYCOSYLTRANSFERASE"/>
    <property type="match status" value="1"/>
</dbReference>
<dbReference type="EMBL" id="JBGMDY010000008">
    <property type="protein sequence ID" value="KAL2326577.1"/>
    <property type="molecule type" value="Genomic_DNA"/>
</dbReference>
<keyword evidence="3" id="KW-0808">Transferase</keyword>
<dbReference type="AlphaFoldDB" id="A0ABD1LSS4"/>
<evidence type="ECO:0000256" key="4">
    <source>
        <dbReference type="ARBA" id="ARBA00023136"/>
    </source>
</evidence>
<evidence type="ECO:0000256" key="3">
    <source>
        <dbReference type="ARBA" id="ARBA00022679"/>
    </source>
</evidence>
<dbReference type="PANTHER" id="PTHR45719:SF10">
    <property type="entry name" value="CORE-2_I-BRANCHING BETA-1,6-N-ACETYLGLUCOSAMINYLTRANSFERASE FAMILY PROTEIN"/>
    <property type="match status" value="1"/>
</dbReference>
<keyword evidence="7" id="KW-1185">Reference proteome</keyword>
<dbReference type="GO" id="GO:0016020">
    <property type="term" value="C:membrane"/>
    <property type="evidence" value="ECO:0007669"/>
    <property type="project" value="UniProtKB-SubCell"/>
</dbReference>
<evidence type="ECO:0000313" key="7">
    <source>
        <dbReference type="Proteomes" id="UP001603857"/>
    </source>
</evidence>
<accession>A0ABD1LSS4</accession>
<keyword evidence="4" id="KW-0472">Membrane</keyword>
<keyword evidence="5" id="KW-0325">Glycoprotein</keyword>
<keyword evidence="2" id="KW-0328">Glycosyltransferase</keyword>
<protein>
    <submittedName>
        <fullName evidence="6">Uncharacterized protein</fullName>
    </submittedName>
</protein>
<name>A0ABD1LSS4_9FABA</name>
<evidence type="ECO:0000256" key="2">
    <source>
        <dbReference type="ARBA" id="ARBA00022676"/>
    </source>
</evidence>
<evidence type="ECO:0000313" key="6">
    <source>
        <dbReference type="EMBL" id="KAL2326577.1"/>
    </source>
</evidence>
<comment type="caution">
    <text evidence="6">The sequence shown here is derived from an EMBL/GenBank/DDBJ whole genome shotgun (WGS) entry which is preliminary data.</text>
</comment>